<feature type="domain" description="PAS" evidence="1">
    <location>
        <begin position="255"/>
        <end position="298"/>
    </location>
</feature>
<dbReference type="SMART" id="SM00091">
    <property type="entry name" value="PAS"/>
    <property type="match status" value="3"/>
</dbReference>
<dbReference type="SUPFAM" id="SSF46689">
    <property type="entry name" value="Homeodomain-like"/>
    <property type="match status" value="1"/>
</dbReference>
<evidence type="ECO:0000313" key="2">
    <source>
        <dbReference type="EMBL" id="UZP74451.1"/>
    </source>
</evidence>
<dbReference type="InterPro" id="IPR002197">
    <property type="entry name" value="HTH_Fis"/>
</dbReference>
<dbReference type="InterPro" id="IPR011785">
    <property type="entry name" value="Tscrpt_reg_PpsR-CrtJ"/>
</dbReference>
<dbReference type="PROSITE" id="PS50112">
    <property type="entry name" value="PAS"/>
    <property type="match status" value="2"/>
</dbReference>
<feature type="domain" description="PAS" evidence="1">
    <location>
        <begin position="141"/>
        <end position="187"/>
    </location>
</feature>
<dbReference type="InterPro" id="IPR013767">
    <property type="entry name" value="PAS_fold"/>
</dbReference>
<protein>
    <submittedName>
        <fullName evidence="2">Transcriptional regulator PpsR</fullName>
    </submittedName>
</protein>
<dbReference type="Pfam" id="PF00989">
    <property type="entry name" value="PAS"/>
    <property type="match status" value="1"/>
</dbReference>
<dbReference type="InterPro" id="IPR000014">
    <property type="entry name" value="PAS"/>
</dbReference>
<name>A0ABY6Q6F1_9GAMM</name>
<dbReference type="Proteomes" id="UP001317963">
    <property type="component" value="Chromosome"/>
</dbReference>
<dbReference type="NCBIfam" id="TIGR00229">
    <property type="entry name" value="sensory_box"/>
    <property type="match status" value="1"/>
</dbReference>
<accession>A0ABY6Q6F1</accession>
<reference evidence="2 3" key="1">
    <citation type="submission" date="2019-02" db="EMBL/GenBank/DDBJ databases">
        <title>Halieaceae_genomes.</title>
        <authorList>
            <person name="Li S.-H."/>
        </authorList>
    </citation>
    <scope>NUCLEOTIDE SEQUENCE [LARGE SCALE GENOMIC DNA]</scope>
    <source>
        <strain evidence="2 3">JH123</strain>
    </source>
</reference>
<organism evidence="2 3">
    <name type="scientific">Candidatus Paraluminiphilus aquimaris</name>
    <dbReference type="NCBI Taxonomy" id="2518994"/>
    <lineage>
        <taxon>Bacteria</taxon>
        <taxon>Pseudomonadati</taxon>
        <taxon>Pseudomonadota</taxon>
        <taxon>Gammaproteobacteria</taxon>
        <taxon>Cellvibrionales</taxon>
        <taxon>Halieaceae</taxon>
        <taxon>Candidatus Paraluminiphilus</taxon>
    </lineage>
</organism>
<dbReference type="PRINTS" id="PR01590">
    <property type="entry name" value="HTHFIS"/>
</dbReference>
<sequence>MNTVSAPSSELLLQHLASIQFTISGTGFIVDTDVNNPSSTLQPDDLVGSSINEVIAAESAPALSAKLTEARRNKGTAVRCDITLTPRSSNSVPLLCWLCCESNNDDVRVAALDLLPEASLRHQLLNAQHAMERDYWSKRRLEARYRRLLDMVSDGFVVVDDNSGRILEANPVAAMLLAAPGANLVGKAFPVGLDDAARSIVERLTREARSVTTTVDGMLRNDGGLELNIAMTYLRQSGEGRLLVRLRDDSERDVAGAEFQPFFNDAPDGILELDEQGIVTAANGSFLEMAGLASIELIEGRRADRWIGRSAVDLNIVLDHSKQEGSVRLYSTTLRTETESSVDIELSVARVGKNGSTRVLLFIRDISRRITPDQSVDDHLPRSIEQITDRVGRVPLKELVRESTDVIEALCIEAALKLTSGNRASAAELLGLSRQSLYTKLRRFDLGDAEVDIDREAV</sequence>
<evidence type="ECO:0000259" key="1">
    <source>
        <dbReference type="PROSITE" id="PS50112"/>
    </source>
</evidence>
<dbReference type="Gene3D" id="1.10.10.60">
    <property type="entry name" value="Homeodomain-like"/>
    <property type="match status" value="1"/>
</dbReference>
<evidence type="ECO:0000313" key="3">
    <source>
        <dbReference type="Proteomes" id="UP001317963"/>
    </source>
</evidence>
<dbReference type="InterPro" id="IPR035965">
    <property type="entry name" value="PAS-like_dom_sf"/>
</dbReference>
<dbReference type="CDD" id="cd00130">
    <property type="entry name" value="PAS"/>
    <property type="match status" value="1"/>
</dbReference>
<dbReference type="RefSeq" id="WP_279240897.1">
    <property type="nucleotide sequence ID" value="NZ_CP036501.1"/>
</dbReference>
<keyword evidence="3" id="KW-1185">Reference proteome</keyword>
<dbReference type="Pfam" id="PF13188">
    <property type="entry name" value="PAS_8"/>
    <property type="match status" value="1"/>
</dbReference>
<dbReference type="Pfam" id="PF02954">
    <property type="entry name" value="HTH_8"/>
    <property type="match status" value="1"/>
</dbReference>
<dbReference type="InterPro" id="IPR009057">
    <property type="entry name" value="Homeodomain-like_sf"/>
</dbReference>
<gene>
    <name evidence="2" type="primary">ppsR</name>
    <name evidence="2" type="ORF">E0F26_06730</name>
</gene>
<dbReference type="NCBIfam" id="TIGR02040">
    <property type="entry name" value="PpsR-CrtJ"/>
    <property type="match status" value="1"/>
</dbReference>
<dbReference type="EMBL" id="CP036501">
    <property type="protein sequence ID" value="UZP74451.1"/>
    <property type="molecule type" value="Genomic_DNA"/>
</dbReference>
<dbReference type="Gene3D" id="3.30.450.20">
    <property type="entry name" value="PAS domain"/>
    <property type="match status" value="2"/>
</dbReference>
<dbReference type="SUPFAM" id="SSF55785">
    <property type="entry name" value="PYP-like sensor domain (PAS domain)"/>
    <property type="match status" value="2"/>
</dbReference>
<proteinExistence type="predicted"/>